<dbReference type="InterPro" id="IPR050638">
    <property type="entry name" value="AA-Vitamin_Transporters"/>
</dbReference>
<evidence type="ECO:0000256" key="5">
    <source>
        <dbReference type="ARBA" id="ARBA00023136"/>
    </source>
</evidence>
<feature type="transmembrane region" description="Helical" evidence="6">
    <location>
        <begin position="240"/>
        <end position="259"/>
    </location>
</feature>
<dbReference type="EMBL" id="UOFF01000047">
    <property type="protein sequence ID" value="VAW53988.1"/>
    <property type="molecule type" value="Genomic_DNA"/>
</dbReference>
<name>A0A3B0WDA8_9ZZZZ</name>
<protein>
    <submittedName>
        <fullName evidence="8">Permease of the drug/metabolite transporter (DMT) superfamily</fullName>
    </submittedName>
</protein>
<feature type="transmembrane region" description="Helical" evidence="6">
    <location>
        <begin position="148"/>
        <end position="169"/>
    </location>
</feature>
<keyword evidence="2" id="KW-1003">Cell membrane</keyword>
<dbReference type="InterPro" id="IPR037185">
    <property type="entry name" value="EmrE-like"/>
</dbReference>
<feature type="transmembrane region" description="Helical" evidence="6">
    <location>
        <begin position="203"/>
        <end position="228"/>
    </location>
</feature>
<evidence type="ECO:0000259" key="7">
    <source>
        <dbReference type="Pfam" id="PF00892"/>
    </source>
</evidence>
<keyword evidence="5 6" id="KW-0472">Membrane</keyword>
<accession>A0A3B0WDA8</accession>
<evidence type="ECO:0000256" key="1">
    <source>
        <dbReference type="ARBA" id="ARBA00004651"/>
    </source>
</evidence>
<feature type="domain" description="EamA" evidence="7">
    <location>
        <begin position="2"/>
        <end position="133"/>
    </location>
</feature>
<dbReference type="Pfam" id="PF00892">
    <property type="entry name" value="EamA"/>
    <property type="match status" value="2"/>
</dbReference>
<evidence type="ECO:0000256" key="3">
    <source>
        <dbReference type="ARBA" id="ARBA00022692"/>
    </source>
</evidence>
<dbReference type="PANTHER" id="PTHR32322:SF18">
    <property type="entry name" value="S-ADENOSYLMETHIONINE_S-ADENOSYLHOMOCYSTEINE TRANSPORTER"/>
    <property type="match status" value="1"/>
</dbReference>
<keyword evidence="4 6" id="KW-1133">Transmembrane helix</keyword>
<dbReference type="GO" id="GO:0005886">
    <property type="term" value="C:plasma membrane"/>
    <property type="evidence" value="ECO:0007669"/>
    <property type="project" value="UniProtKB-SubCell"/>
</dbReference>
<dbReference type="SUPFAM" id="SSF103481">
    <property type="entry name" value="Multidrug resistance efflux transporter EmrE"/>
    <property type="match status" value="2"/>
</dbReference>
<dbReference type="InterPro" id="IPR000620">
    <property type="entry name" value="EamA_dom"/>
</dbReference>
<feature type="transmembrane region" description="Helical" evidence="6">
    <location>
        <begin position="27"/>
        <end position="50"/>
    </location>
</feature>
<dbReference type="AlphaFoldDB" id="A0A3B0WDA8"/>
<feature type="transmembrane region" description="Helical" evidence="6">
    <location>
        <begin position="176"/>
        <end position="197"/>
    </location>
</feature>
<gene>
    <name evidence="8" type="ORF">MNBD_GAMMA07-1595</name>
</gene>
<sequence length="289" mass="31443">MMLQVLLVVLLWALCYPLITTGLTSFSPFYFAALRSFLAGGSLFVVAYILKKPLIPEKSVWIHLVLASLTFASMGFTGMFLAGEKVSPGLATVIANIQPLLAALLGYFLLTERLTKLTGVALFVGFIGIVIISYSGLITVSINSTPTGIGLVLLGATGVAIGNVILKLIVNRVDSLIAMAWLLLLGAIPLAIAAVVFEEIDKIIWSMDSIISLLILSILGTALAFFWWLDLLSKIELNVLNSYTFLTPVFSLLIGMLFYNERLFILEWLGVIVIVFSIFIACFPKNNNS</sequence>
<dbReference type="PANTHER" id="PTHR32322">
    <property type="entry name" value="INNER MEMBRANE TRANSPORTER"/>
    <property type="match status" value="1"/>
</dbReference>
<keyword evidence="3 6" id="KW-0812">Transmembrane</keyword>
<organism evidence="8">
    <name type="scientific">hydrothermal vent metagenome</name>
    <dbReference type="NCBI Taxonomy" id="652676"/>
    <lineage>
        <taxon>unclassified sequences</taxon>
        <taxon>metagenomes</taxon>
        <taxon>ecological metagenomes</taxon>
    </lineage>
</organism>
<comment type="subcellular location">
    <subcellularLocation>
        <location evidence="1">Cell membrane</location>
        <topology evidence="1">Multi-pass membrane protein</topology>
    </subcellularLocation>
</comment>
<feature type="transmembrane region" description="Helical" evidence="6">
    <location>
        <begin position="265"/>
        <end position="283"/>
    </location>
</feature>
<reference evidence="8" key="1">
    <citation type="submission" date="2018-06" db="EMBL/GenBank/DDBJ databases">
        <authorList>
            <person name="Zhirakovskaya E."/>
        </authorList>
    </citation>
    <scope>NUCLEOTIDE SEQUENCE</scope>
</reference>
<proteinExistence type="predicted"/>
<evidence type="ECO:0000256" key="2">
    <source>
        <dbReference type="ARBA" id="ARBA00022475"/>
    </source>
</evidence>
<dbReference type="Gene3D" id="1.10.3730.20">
    <property type="match status" value="1"/>
</dbReference>
<feature type="transmembrane region" description="Helical" evidence="6">
    <location>
        <begin position="62"/>
        <end position="83"/>
    </location>
</feature>
<feature type="transmembrane region" description="Helical" evidence="6">
    <location>
        <begin position="89"/>
        <end position="110"/>
    </location>
</feature>
<evidence type="ECO:0000313" key="8">
    <source>
        <dbReference type="EMBL" id="VAW53988.1"/>
    </source>
</evidence>
<feature type="domain" description="EamA" evidence="7">
    <location>
        <begin position="147"/>
        <end position="281"/>
    </location>
</feature>
<evidence type="ECO:0000256" key="6">
    <source>
        <dbReference type="SAM" id="Phobius"/>
    </source>
</evidence>
<feature type="transmembrane region" description="Helical" evidence="6">
    <location>
        <begin position="117"/>
        <end position="142"/>
    </location>
</feature>
<evidence type="ECO:0000256" key="4">
    <source>
        <dbReference type="ARBA" id="ARBA00022989"/>
    </source>
</evidence>